<feature type="transmembrane region" description="Helical" evidence="1">
    <location>
        <begin position="31"/>
        <end position="54"/>
    </location>
</feature>
<protein>
    <recommendedName>
        <fullName evidence="4">DUF2085 domain-containing protein</fullName>
    </recommendedName>
</protein>
<comment type="caution">
    <text evidence="2">The sequence shown here is derived from an EMBL/GenBank/DDBJ whole genome shotgun (WGS) entry which is preliminary data.</text>
</comment>
<dbReference type="Proteomes" id="UP000019678">
    <property type="component" value="Unassembled WGS sequence"/>
</dbReference>
<keyword evidence="1" id="KW-0812">Transmembrane</keyword>
<dbReference type="OrthoDB" id="5510015at2"/>
<feature type="transmembrane region" description="Helical" evidence="1">
    <location>
        <begin position="85"/>
        <end position="105"/>
    </location>
</feature>
<accession>A0A017T018</accession>
<reference evidence="2 3" key="1">
    <citation type="submission" date="2013-05" db="EMBL/GenBank/DDBJ databases">
        <title>Genome assembly of Chondromyces apiculatus DSM 436.</title>
        <authorList>
            <person name="Sharma G."/>
            <person name="Khatri I."/>
            <person name="Kaur C."/>
            <person name="Mayilraj S."/>
            <person name="Subramanian S."/>
        </authorList>
    </citation>
    <scope>NUCLEOTIDE SEQUENCE [LARGE SCALE GENOMIC DNA]</scope>
    <source>
        <strain evidence="2 3">DSM 436</strain>
    </source>
</reference>
<sequence length="171" mass="18214">MSAQRPPALPADGAPHLTPEEAHAARSATSALLRACFLFIGVLPWGIALARAWLDLGVVGTLLDSTFAPMCHRLPERSLTLAGTLMPLCSRCAGIFAGFAVGAILARPHLRMSTWRVLLSIAAALMVADVITQDLGLRPLWHQSRLATGFLLGYGMVVAFVTHVGPGRPDR</sequence>
<dbReference type="STRING" id="1192034.CAP_7416"/>
<name>A0A017T018_9BACT</name>
<dbReference type="EMBL" id="ASRX01000065">
    <property type="protein sequence ID" value="EYF02205.1"/>
    <property type="molecule type" value="Genomic_DNA"/>
</dbReference>
<gene>
    <name evidence="2" type="ORF">CAP_7416</name>
</gene>
<evidence type="ECO:0000256" key="1">
    <source>
        <dbReference type="SAM" id="Phobius"/>
    </source>
</evidence>
<feature type="transmembrane region" description="Helical" evidence="1">
    <location>
        <begin position="117"/>
        <end position="135"/>
    </location>
</feature>
<evidence type="ECO:0000313" key="2">
    <source>
        <dbReference type="EMBL" id="EYF02205.1"/>
    </source>
</evidence>
<dbReference type="AlphaFoldDB" id="A0A017T018"/>
<organism evidence="2 3">
    <name type="scientific">Chondromyces apiculatus DSM 436</name>
    <dbReference type="NCBI Taxonomy" id="1192034"/>
    <lineage>
        <taxon>Bacteria</taxon>
        <taxon>Pseudomonadati</taxon>
        <taxon>Myxococcota</taxon>
        <taxon>Polyangia</taxon>
        <taxon>Polyangiales</taxon>
        <taxon>Polyangiaceae</taxon>
        <taxon>Chondromyces</taxon>
    </lineage>
</organism>
<dbReference type="RefSeq" id="WP_052376443.1">
    <property type="nucleotide sequence ID" value="NZ_ASRX01000065.1"/>
</dbReference>
<keyword evidence="3" id="KW-1185">Reference proteome</keyword>
<keyword evidence="1" id="KW-0472">Membrane</keyword>
<dbReference type="eggNOG" id="COG3815">
    <property type="taxonomic scope" value="Bacteria"/>
</dbReference>
<feature type="transmembrane region" description="Helical" evidence="1">
    <location>
        <begin position="147"/>
        <end position="165"/>
    </location>
</feature>
<evidence type="ECO:0008006" key="4">
    <source>
        <dbReference type="Google" id="ProtNLM"/>
    </source>
</evidence>
<dbReference type="InterPro" id="IPR019206">
    <property type="entry name" value="DUF2085_TM"/>
</dbReference>
<evidence type="ECO:0000313" key="3">
    <source>
        <dbReference type="Proteomes" id="UP000019678"/>
    </source>
</evidence>
<proteinExistence type="predicted"/>
<keyword evidence="1" id="KW-1133">Transmembrane helix</keyword>
<dbReference type="Pfam" id="PF09858">
    <property type="entry name" value="DUF2085"/>
    <property type="match status" value="1"/>
</dbReference>